<dbReference type="Proteomes" id="UP000225706">
    <property type="component" value="Unassembled WGS sequence"/>
</dbReference>
<evidence type="ECO:0000256" key="7">
    <source>
        <dbReference type="SAM" id="MobiDB-lite"/>
    </source>
</evidence>
<feature type="region of interest" description="Disordered" evidence="7">
    <location>
        <begin position="952"/>
        <end position="981"/>
    </location>
</feature>
<dbReference type="SMART" id="SM00482">
    <property type="entry name" value="POLAc"/>
    <property type="match status" value="1"/>
</dbReference>
<dbReference type="SUPFAM" id="SSF55486">
    <property type="entry name" value="Metalloproteases ('zincins'), catalytic domain"/>
    <property type="match status" value="1"/>
</dbReference>
<dbReference type="OrthoDB" id="275278at2759"/>
<comment type="caution">
    <text evidence="10">The sequence shown here is derived from an EMBL/GenBank/DDBJ whole genome shotgun (WGS) entry which is preliminary data.</text>
</comment>
<dbReference type="Pfam" id="PF01400">
    <property type="entry name" value="Astacin"/>
    <property type="match status" value="1"/>
</dbReference>
<dbReference type="SMART" id="SM00254">
    <property type="entry name" value="ShKT"/>
    <property type="match status" value="2"/>
</dbReference>
<accession>A0A2B4RZ21</accession>
<comment type="function">
    <text evidence="1">Metalloprotease.</text>
</comment>
<dbReference type="SUPFAM" id="SSF56672">
    <property type="entry name" value="DNA/RNA polymerases"/>
    <property type="match status" value="1"/>
</dbReference>
<keyword evidence="2" id="KW-0800">Toxin</keyword>
<feature type="binding site" evidence="5">
    <location>
        <position position="797"/>
    </location>
    <ligand>
        <name>Zn(2+)</name>
        <dbReference type="ChEBI" id="CHEBI:29105"/>
        <note>catalytic</note>
    </ligand>
</feature>
<dbReference type="Gene3D" id="1.10.10.1940">
    <property type="match status" value="1"/>
</dbReference>
<evidence type="ECO:0000256" key="5">
    <source>
        <dbReference type="PROSITE-ProRule" id="PRU01211"/>
    </source>
</evidence>
<dbReference type="GO" id="GO:0003677">
    <property type="term" value="F:DNA binding"/>
    <property type="evidence" value="ECO:0007669"/>
    <property type="project" value="InterPro"/>
</dbReference>
<dbReference type="GO" id="GO:0004222">
    <property type="term" value="F:metalloendopeptidase activity"/>
    <property type="evidence" value="ECO:0007669"/>
    <property type="project" value="UniProtKB-UniRule"/>
</dbReference>
<dbReference type="GO" id="GO:0008270">
    <property type="term" value="F:zinc ion binding"/>
    <property type="evidence" value="ECO:0007669"/>
    <property type="project" value="UniProtKB-UniRule"/>
</dbReference>
<protein>
    <recommendedName>
        <fullName evidence="6">Metalloendopeptidase</fullName>
        <ecNumber evidence="6">3.4.24.-</ecNumber>
    </recommendedName>
</protein>
<dbReference type="EMBL" id="LSMT01000271">
    <property type="protein sequence ID" value="PFX21577.1"/>
    <property type="molecule type" value="Genomic_DNA"/>
</dbReference>
<sequence length="1070" mass="120316">MHSTEENQSALQASKCLSRRQLHAGPIAWEEVLEYPRECKNPILQSESGQRVVRVIRQLCGVRQGINNNPCTPKLVKGCSSPKEKSGDSESRNVKHSNKRKGQQSPITNYFKERKTFQAKEAVNAEPVNANRETSQENQTSIVKVLTMNPTQREEFKQSLESAEEVACTLIYENGSSLLRPTKQVAGMVVALPRSEKATSGAVDHSEQRRKSQLIIVEIPLDTQDGDMKKWCRAVLHDLMTSSKRKMCYGAQIIVRYLIETAYADIRTVCLKWRLLDPKIAAWLLNPDHPPQTFAEVLTSAQLSLPEGGKEDDCMVCRDIAMLGPVMVKQYSMLKALSLWDLFINLETPVCSMLAVMETQGININTQVLIEASNILKMKIQKVEVEAHKAVGHPFLINSPQQLREVLFEELYLDQKCNKKLARTSIKNYKSTSEAVGVLSTNWDQTAAATGRLTSANPNLQSIPKQAIEISGIKKQLIVDFQSIELRLLSHLSEDPSLVQIFNDKQCTDVFTTLASQWLGKSCKEIQIHERERTKRIVYSVIYGVGSDKLGQTLKVSAEKAKGFMDSFLGYASTILSRRRWLPHIKSFDFIQRSQAERQAVNFIVQGSAADICKAAMIQVVKAVCKDPSVHARLLLQIHDELLVEVPEDEINKVAVSGLEKSPKPPGYDILTKSFKARTFLQAGDIVEGDIMLDSKTASLYRGETRNAMKNVNLWKNGVVPYILDSSVDDHLKRQIEEGIREYHKYTCLQFVRRTNQRDYIRIVKPASGCNSMVGAVGGEQILNMGDGCQYVGLVLHEFGHAIGYFHEHNRPDRDENVKILWDNVQYGFKDAFRKYTFDEADVQGFKYDLTSIMHYENSAFTNGYCRPTMLVKKDLSYEVTPVYLRNFSPQDIQKINKLYSCQTNQLPPTECKCEDKYNECHGWMKSGECGLNLMWMSTNCAKSCRTCGEPPSGPTQAPTPPPVGTTQPPQPPKPTTQPTGNCKDVYPQYCPDYKRRGMCTTHVDYMTSVCPATCGFCGGGGGGSGNCKDVYPQYCPGYKQNGICIDPDYLDYVKETEWLVYMFGTSDDL</sequence>
<evidence type="ECO:0000313" key="10">
    <source>
        <dbReference type="EMBL" id="PFX21577.1"/>
    </source>
</evidence>
<dbReference type="Pfam" id="PF00476">
    <property type="entry name" value="DNA_pol_A"/>
    <property type="match status" value="2"/>
</dbReference>
<dbReference type="InterPro" id="IPR024079">
    <property type="entry name" value="MetalloPept_cat_dom_sf"/>
</dbReference>
<evidence type="ECO:0000256" key="2">
    <source>
        <dbReference type="ARBA" id="ARBA00022656"/>
    </source>
</evidence>
<proteinExistence type="predicted"/>
<keyword evidence="5 6" id="KW-0482">Metalloprotease</keyword>
<evidence type="ECO:0000256" key="1">
    <source>
        <dbReference type="ARBA" id="ARBA00002657"/>
    </source>
</evidence>
<dbReference type="STRING" id="50429.A0A2B4RZ21"/>
<feature type="active site" evidence="5">
    <location>
        <position position="798"/>
    </location>
</feature>
<dbReference type="InterPro" id="IPR001098">
    <property type="entry name" value="DNA-dir_DNA_pol_A_palm_dom"/>
</dbReference>
<evidence type="ECO:0000259" key="9">
    <source>
        <dbReference type="PROSITE" id="PS51864"/>
    </source>
</evidence>
<feature type="binding site" evidence="5">
    <location>
        <position position="801"/>
    </location>
    <ligand>
        <name>Zn(2+)</name>
        <dbReference type="ChEBI" id="CHEBI:29105"/>
        <note>catalytic</note>
    </ligand>
</feature>
<dbReference type="InterPro" id="IPR036397">
    <property type="entry name" value="RNaseH_sf"/>
</dbReference>
<dbReference type="InterPro" id="IPR040940">
    <property type="entry name" value="DNA_pol_P_Exo"/>
</dbReference>
<dbReference type="CDD" id="cd04280">
    <property type="entry name" value="ZnMc_astacin_like"/>
    <property type="match status" value="1"/>
</dbReference>
<dbReference type="InterPro" id="IPR043502">
    <property type="entry name" value="DNA/RNA_pol_sf"/>
</dbReference>
<keyword evidence="11" id="KW-1185">Reference proteome</keyword>
<keyword evidence="5 6" id="KW-0862">Zinc</keyword>
<dbReference type="GO" id="GO:0006302">
    <property type="term" value="P:double-strand break repair"/>
    <property type="evidence" value="ECO:0007669"/>
    <property type="project" value="TreeGrafter"/>
</dbReference>
<dbReference type="Gene3D" id="3.30.70.370">
    <property type="match status" value="1"/>
</dbReference>
<feature type="compositionally biased region" description="Pro residues" evidence="7">
    <location>
        <begin position="952"/>
        <end position="976"/>
    </location>
</feature>
<comment type="cofactor">
    <cofactor evidence="5 6">
        <name>Zn(2+)</name>
        <dbReference type="ChEBI" id="CHEBI:29105"/>
    </cofactor>
    <text evidence="5 6">Binds 1 zinc ion per subunit.</text>
</comment>
<dbReference type="PROSITE" id="PS51670">
    <property type="entry name" value="SHKT"/>
    <property type="match status" value="2"/>
</dbReference>
<dbReference type="InterPro" id="IPR034035">
    <property type="entry name" value="Astacin-like_dom"/>
</dbReference>
<evidence type="ECO:0000256" key="6">
    <source>
        <dbReference type="RuleBase" id="RU361183"/>
    </source>
</evidence>
<dbReference type="FunFam" id="3.40.390.10:FF:000139">
    <property type="entry name" value="Metalloendopeptidase"/>
    <property type="match status" value="1"/>
</dbReference>
<keyword evidence="5 6" id="KW-0479">Metal-binding</keyword>
<dbReference type="InterPro" id="IPR003582">
    <property type="entry name" value="ShKT_dom"/>
</dbReference>
<dbReference type="Gene3D" id="1.10.150.20">
    <property type="entry name" value="5' to 3' exonuclease, C-terminal subdomain"/>
    <property type="match status" value="2"/>
</dbReference>
<feature type="compositionally biased region" description="Basic and acidic residues" evidence="7">
    <location>
        <begin position="82"/>
        <end position="93"/>
    </location>
</feature>
<evidence type="ECO:0000313" key="11">
    <source>
        <dbReference type="Proteomes" id="UP000225706"/>
    </source>
</evidence>
<dbReference type="Pfam" id="PF01549">
    <property type="entry name" value="ShK"/>
    <property type="match status" value="3"/>
</dbReference>
<dbReference type="GO" id="GO:0003887">
    <property type="term" value="F:DNA-directed DNA polymerase activity"/>
    <property type="evidence" value="ECO:0007669"/>
    <property type="project" value="InterPro"/>
</dbReference>
<dbReference type="Gene3D" id="3.30.420.10">
    <property type="entry name" value="Ribonuclease H-like superfamily/Ribonuclease H"/>
    <property type="match status" value="1"/>
</dbReference>
<reference evidence="11" key="1">
    <citation type="journal article" date="2017" name="bioRxiv">
        <title>Comparative analysis of the genomes of Stylophora pistillata and Acropora digitifera provides evidence for extensive differences between species of corals.</title>
        <authorList>
            <person name="Voolstra C.R."/>
            <person name="Li Y."/>
            <person name="Liew Y.J."/>
            <person name="Baumgarten S."/>
            <person name="Zoccola D."/>
            <person name="Flot J.-F."/>
            <person name="Tambutte S."/>
            <person name="Allemand D."/>
            <person name="Aranda M."/>
        </authorList>
    </citation>
    <scope>NUCLEOTIDE SEQUENCE [LARGE SCALE GENOMIC DNA]</scope>
</reference>
<dbReference type="PRINTS" id="PR00480">
    <property type="entry name" value="ASTACIN"/>
</dbReference>
<feature type="domain" description="ShKT" evidence="8">
    <location>
        <begin position="983"/>
        <end position="1018"/>
    </location>
</feature>
<dbReference type="InterPro" id="IPR002298">
    <property type="entry name" value="DNA_polymerase_A"/>
</dbReference>
<keyword evidence="5 6" id="KW-0378">Hydrolase</keyword>
<dbReference type="Gene3D" id="1.20.1060.10">
    <property type="entry name" value="Taq DNA Polymerase, Chain T, domain 4"/>
    <property type="match status" value="1"/>
</dbReference>
<comment type="caution">
    <text evidence="4">Lacks conserved residue(s) required for the propagation of feature annotation.</text>
</comment>
<dbReference type="EC" id="3.4.24.-" evidence="6"/>
<feature type="domain" description="ShKT" evidence="8">
    <location>
        <begin position="912"/>
        <end position="948"/>
    </location>
</feature>
<keyword evidence="5 6" id="KW-0645">Protease</keyword>
<dbReference type="PROSITE" id="PS51864">
    <property type="entry name" value="ASTACIN"/>
    <property type="match status" value="1"/>
</dbReference>
<dbReference type="GO" id="GO:0006261">
    <property type="term" value="P:DNA-templated DNA replication"/>
    <property type="evidence" value="ECO:0007669"/>
    <property type="project" value="InterPro"/>
</dbReference>
<name>A0A2B4RZ21_STYPI</name>
<dbReference type="SMART" id="SM00235">
    <property type="entry name" value="ZnMc"/>
    <property type="match status" value="1"/>
</dbReference>
<dbReference type="InterPro" id="IPR006026">
    <property type="entry name" value="Peptidase_Metallo"/>
</dbReference>
<dbReference type="Pfam" id="PF18049">
    <property type="entry name" value="DNA_pol_P_Exo"/>
    <property type="match status" value="1"/>
</dbReference>
<feature type="region of interest" description="Disordered" evidence="7">
    <location>
        <begin position="71"/>
        <end position="109"/>
    </location>
</feature>
<dbReference type="InterPro" id="IPR001506">
    <property type="entry name" value="Peptidase_M12A"/>
</dbReference>
<dbReference type="PANTHER" id="PTHR10133:SF27">
    <property type="entry name" value="DNA POLYMERASE NU"/>
    <property type="match status" value="1"/>
</dbReference>
<dbReference type="PANTHER" id="PTHR10133">
    <property type="entry name" value="DNA POLYMERASE I"/>
    <property type="match status" value="1"/>
</dbReference>
<evidence type="ECO:0000256" key="4">
    <source>
        <dbReference type="PROSITE-ProRule" id="PRU01005"/>
    </source>
</evidence>
<feature type="binding site" evidence="5">
    <location>
        <position position="807"/>
    </location>
    <ligand>
        <name>Zn(2+)</name>
        <dbReference type="ChEBI" id="CHEBI:29105"/>
        <note>catalytic</note>
    </ligand>
</feature>
<dbReference type="GO" id="GO:0090729">
    <property type="term" value="F:toxin activity"/>
    <property type="evidence" value="ECO:0007669"/>
    <property type="project" value="UniProtKB-KW"/>
</dbReference>
<keyword evidence="3" id="KW-0235">DNA replication</keyword>
<gene>
    <name evidence="10" type="primary">POLN</name>
    <name evidence="10" type="ORF">AWC38_SpisGene13923</name>
</gene>
<evidence type="ECO:0000256" key="3">
    <source>
        <dbReference type="ARBA" id="ARBA00022705"/>
    </source>
</evidence>
<feature type="domain" description="Peptidase M12A" evidence="9">
    <location>
        <begin position="707"/>
        <end position="903"/>
    </location>
</feature>
<organism evidence="10 11">
    <name type="scientific">Stylophora pistillata</name>
    <name type="common">Smooth cauliflower coral</name>
    <dbReference type="NCBI Taxonomy" id="50429"/>
    <lineage>
        <taxon>Eukaryota</taxon>
        <taxon>Metazoa</taxon>
        <taxon>Cnidaria</taxon>
        <taxon>Anthozoa</taxon>
        <taxon>Hexacorallia</taxon>
        <taxon>Scleractinia</taxon>
        <taxon>Astrocoeniina</taxon>
        <taxon>Pocilloporidae</taxon>
        <taxon>Stylophora</taxon>
    </lineage>
</organism>
<dbReference type="GO" id="GO:0006508">
    <property type="term" value="P:proteolysis"/>
    <property type="evidence" value="ECO:0007669"/>
    <property type="project" value="UniProtKB-KW"/>
</dbReference>
<dbReference type="Gene3D" id="3.40.390.10">
    <property type="entry name" value="Collagenase (Catalytic Domain)"/>
    <property type="match status" value="1"/>
</dbReference>
<evidence type="ECO:0000259" key="8">
    <source>
        <dbReference type="PROSITE" id="PS51670"/>
    </source>
</evidence>
<dbReference type="AlphaFoldDB" id="A0A2B4RZ21"/>